<gene>
    <name evidence="2" type="ORF">TorRG33x02_349850</name>
</gene>
<comment type="caution">
    <text evidence="2">The sequence shown here is derived from an EMBL/GenBank/DDBJ whole genome shotgun (WGS) entry which is preliminary data.</text>
</comment>
<dbReference type="OrthoDB" id="1166427at2759"/>
<dbReference type="AlphaFoldDB" id="A0A2P5AI22"/>
<sequence>VCQNPNSLGVVEDEDYVHKGSFRQSGSFDRVRLAWQIGESRRALQRCKDQFGNIQTQIAETRREMELAQNDSPLEDNVMKEKLVAETAFVRGALQGRAFLETKIKDLLESRSEILLGLLAREEENGNNHGIKLSQNGQGTTHLAFADDILFFGRATRREAAVFMGCLNKYCDWSGQSVNQGKSSIVFSRNLRGQKGQEINQLL</sequence>
<dbReference type="Proteomes" id="UP000237000">
    <property type="component" value="Unassembled WGS sequence"/>
</dbReference>
<dbReference type="STRING" id="63057.A0A2P5AI22"/>
<name>A0A2P5AI22_TREOI</name>
<proteinExistence type="predicted"/>
<feature type="coiled-coil region" evidence="1">
    <location>
        <begin position="44"/>
        <end position="71"/>
    </location>
</feature>
<reference evidence="3" key="1">
    <citation type="submission" date="2016-06" db="EMBL/GenBank/DDBJ databases">
        <title>Parallel loss of symbiosis genes in relatives of nitrogen-fixing non-legume Parasponia.</title>
        <authorList>
            <person name="Van Velzen R."/>
            <person name="Holmer R."/>
            <person name="Bu F."/>
            <person name="Rutten L."/>
            <person name="Van Zeijl A."/>
            <person name="Liu W."/>
            <person name="Santuari L."/>
            <person name="Cao Q."/>
            <person name="Sharma T."/>
            <person name="Shen D."/>
            <person name="Roswanjaya Y."/>
            <person name="Wardhani T."/>
            <person name="Kalhor M.S."/>
            <person name="Jansen J."/>
            <person name="Van den Hoogen J."/>
            <person name="Gungor B."/>
            <person name="Hartog M."/>
            <person name="Hontelez J."/>
            <person name="Verver J."/>
            <person name="Yang W.-C."/>
            <person name="Schijlen E."/>
            <person name="Repin R."/>
            <person name="Schilthuizen M."/>
            <person name="Schranz E."/>
            <person name="Heidstra R."/>
            <person name="Miyata K."/>
            <person name="Fedorova E."/>
            <person name="Kohlen W."/>
            <person name="Bisseling T."/>
            <person name="Smit S."/>
            <person name="Geurts R."/>
        </authorList>
    </citation>
    <scope>NUCLEOTIDE SEQUENCE [LARGE SCALE GENOMIC DNA]</scope>
    <source>
        <strain evidence="3">cv. RG33-2</strain>
    </source>
</reference>
<organism evidence="2 3">
    <name type="scientific">Trema orientale</name>
    <name type="common">Charcoal tree</name>
    <name type="synonym">Celtis orientalis</name>
    <dbReference type="NCBI Taxonomy" id="63057"/>
    <lineage>
        <taxon>Eukaryota</taxon>
        <taxon>Viridiplantae</taxon>
        <taxon>Streptophyta</taxon>
        <taxon>Embryophyta</taxon>
        <taxon>Tracheophyta</taxon>
        <taxon>Spermatophyta</taxon>
        <taxon>Magnoliopsida</taxon>
        <taxon>eudicotyledons</taxon>
        <taxon>Gunneridae</taxon>
        <taxon>Pentapetalae</taxon>
        <taxon>rosids</taxon>
        <taxon>fabids</taxon>
        <taxon>Rosales</taxon>
        <taxon>Cannabaceae</taxon>
        <taxon>Trema</taxon>
    </lineage>
</organism>
<keyword evidence="3" id="KW-1185">Reference proteome</keyword>
<evidence type="ECO:0000313" key="3">
    <source>
        <dbReference type="Proteomes" id="UP000237000"/>
    </source>
</evidence>
<accession>A0A2P5AI22</accession>
<evidence type="ECO:0000256" key="1">
    <source>
        <dbReference type="SAM" id="Coils"/>
    </source>
</evidence>
<feature type="non-terminal residue" evidence="2">
    <location>
        <position position="1"/>
    </location>
</feature>
<feature type="non-terminal residue" evidence="2">
    <location>
        <position position="203"/>
    </location>
</feature>
<evidence type="ECO:0000313" key="2">
    <source>
        <dbReference type="EMBL" id="PON36192.1"/>
    </source>
</evidence>
<evidence type="ECO:0008006" key="4">
    <source>
        <dbReference type="Google" id="ProtNLM"/>
    </source>
</evidence>
<dbReference type="InParanoid" id="A0A2P5AI22"/>
<dbReference type="EMBL" id="JXTC01000844">
    <property type="protein sequence ID" value="PON36192.1"/>
    <property type="molecule type" value="Genomic_DNA"/>
</dbReference>
<protein>
    <recommendedName>
        <fullName evidence="4">Reverse transcriptase domain-containing protein</fullName>
    </recommendedName>
</protein>
<keyword evidence="1" id="KW-0175">Coiled coil</keyword>